<proteinExistence type="predicted"/>
<keyword evidence="2" id="KW-1133">Transmembrane helix</keyword>
<sequence>MGGVEGLWFPGARHSYPVRFRFAFAIDDKSFDVVVYTLREGLSKAFVLPVGYEAPAMTTPHKKALGPDRPNEKQLGKAISPPPCQRCVPIYPLRYGVAERTWDQGVFPMLSAEGYPALAAGKAYGLRVLRPGTYVYLCYFQNGRMWTQHYQVTDDMRFARIWWTSADEEDAIPGRLARPETVSAKPYLSAPATQEADVVYLLTSETMLTHARLWSIENDTGGIRSRLATKVRPAGGVEQRHVFNIALLAYATPELRRPDLSGKSGYYTWSEISAPESFPTYETVIPGAYVELVPIKDIVPLSVVLHDPIGVMSELAHLVAVAAADRQAYEIDNNHAYTSATVIKQYLQSVQKRATPEAYAKRRDLVRFDANDDADRFHGNAVPYMRSYEQTVRRKQADIDTRVKDLEGWIRTGGSAIAKDWQDGWFGKALSCFDLGAKENAQDYERVVAHCVGNLTHSESGRSTYRSLLLAPPERSPVWLALAHGIPELHADFANPPPLKNVLDVGIAAFAPIFQLNVSYPATRSSDVLVSQMLSQLGDTRLPEATASSIVRRLRLYAEVRVGNTIVTYRVSSAEANFQYSQFHGERSMNTEQLRKWGITVKQPLRNQPATVLLYETVRICDQATRISPAQPSVHNSQPFQLEGNVFKRMLDQVRQSKAYGAAQTGIVRGEYGFTGLAAISAIMALRSSIKDLANGKIDRSATGFANGASALAAVSAVISSGFLVKADVLQLHALAKGESLAAARKAALPARTIAAKAGALTAAIGAIADGVRASHALTTQQNSQAGRLYLASAGFGALAAAGLFLGAAGVFLGVVGPVGWLVLAFIATVGVIYFSIQAALAKFQPDEVWLAHSYWSRGGRAYRYKSLVEELTAFHGAVYGVRAVANWETPSMSVRDIAIRSIPIYGLWQDSVALRRVVGKEGIGTLSLSIVLPGYPSLGEESPLIQHADVFQYTLKAMRNGQILNMVWGPLAVAPGYQFPFDAECIVSGKDFIREGTRQLSWQITMREDTEVMLDYCYRPDILNQPSLALFPQQEPLIFTRGTWLTDPIDEKLVAPVQEPK</sequence>
<feature type="compositionally biased region" description="Basic and acidic residues" evidence="1">
    <location>
        <begin position="65"/>
        <end position="75"/>
    </location>
</feature>
<evidence type="ECO:0000256" key="1">
    <source>
        <dbReference type="SAM" id="MobiDB-lite"/>
    </source>
</evidence>
<feature type="transmembrane region" description="Helical" evidence="2">
    <location>
        <begin position="789"/>
        <end position="813"/>
    </location>
</feature>
<evidence type="ECO:0000256" key="2">
    <source>
        <dbReference type="SAM" id="Phobius"/>
    </source>
</evidence>
<dbReference type="Pfam" id="PF20249">
    <property type="entry name" value="VasX_N"/>
    <property type="match status" value="1"/>
</dbReference>
<keyword evidence="2" id="KW-0812">Transmembrane</keyword>
<comment type="caution">
    <text evidence="4">The sequence shown here is derived from an EMBL/GenBank/DDBJ whole genome shotgun (WGS) entry which is preliminary data.</text>
</comment>
<evidence type="ECO:0000313" key="5">
    <source>
        <dbReference type="Proteomes" id="UP000507140"/>
    </source>
</evidence>
<feature type="transmembrane region" description="Helical" evidence="2">
    <location>
        <begin position="819"/>
        <end position="837"/>
    </location>
</feature>
<dbReference type="InterPro" id="IPR046864">
    <property type="entry name" value="VasX_N"/>
</dbReference>
<feature type="region of interest" description="Disordered" evidence="1">
    <location>
        <begin position="59"/>
        <end position="80"/>
    </location>
</feature>
<evidence type="ECO:0000313" key="4">
    <source>
        <dbReference type="EMBL" id="CAB3846265.1"/>
    </source>
</evidence>
<gene>
    <name evidence="4" type="ORF">LMG3415_01691</name>
</gene>
<accession>A0ABM8LAS8</accession>
<evidence type="ECO:0000259" key="3">
    <source>
        <dbReference type="Pfam" id="PF20249"/>
    </source>
</evidence>
<reference evidence="4 5" key="1">
    <citation type="submission" date="2020-04" db="EMBL/GenBank/DDBJ databases">
        <authorList>
            <person name="De Canck E."/>
        </authorList>
    </citation>
    <scope>NUCLEOTIDE SEQUENCE [LARGE SCALE GENOMIC DNA]</scope>
    <source>
        <strain evidence="4 5">LMG 3415</strain>
    </source>
</reference>
<dbReference type="EMBL" id="CADIKR010000002">
    <property type="protein sequence ID" value="CAB3846265.1"/>
    <property type="molecule type" value="Genomic_DNA"/>
</dbReference>
<name>A0ABM8LAS8_9BURK</name>
<dbReference type="CDD" id="cd20706">
    <property type="entry name" value="MIX_II"/>
    <property type="match status" value="1"/>
</dbReference>
<organism evidence="4 5">
    <name type="scientific">Achromobacter mucicolens</name>
    <dbReference type="NCBI Taxonomy" id="1389922"/>
    <lineage>
        <taxon>Bacteria</taxon>
        <taxon>Pseudomonadati</taxon>
        <taxon>Pseudomonadota</taxon>
        <taxon>Betaproteobacteria</taxon>
        <taxon>Burkholderiales</taxon>
        <taxon>Alcaligenaceae</taxon>
        <taxon>Achromobacter</taxon>
    </lineage>
</organism>
<keyword evidence="5" id="KW-1185">Reference proteome</keyword>
<feature type="domain" description="Toxin VasX N-terminal region" evidence="3">
    <location>
        <begin position="82"/>
        <end position="219"/>
    </location>
</feature>
<dbReference type="Proteomes" id="UP000507140">
    <property type="component" value="Unassembled WGS sequence"/>
</dbReference>
<keyword evidence="2" id="KW-0472">Membrane</keyword>
<protein>
    <recommendedName>
        <fullName evidence="3">Toxin VasX N-terminal region domain-containing protein</fullName>
    </recommendedName>
</protein>
<dbReference type="RefSeq" id="WP_180098298.1">
    <property type="nucleotide sequence ID" value="NZ_CADIKR010000002.1"/>
</dbReference>